<accession>A0A7R9CM44</accession>
<gene>
    <name evidence="2" type="ORF">TPSB3V08_LOCUS1580</name>
</gene>
<feature type="compositionally biased region" description="Polar residues" evidence="1">
    <location>
        <begin position="78"/>
        <end position="89"/>
    </location>
</feature>
<proteinExistence type="predicted"/>
<dbReference type="AlphaFoldDB" id="A0A7R9CM44"/>
<sequence length="89" mass="9740">MLVEMGQDVPGDGILEIKPRSNGTVFVTVSIHERAVSAKEVNPNFREGRVEKPLRKNHPSSSERDSNLDLPVLGSLAQHETSTLANYAT</sequence>
<evidence type="ECO:0000313" key="2">
    <source>
        <dbReference type="EMBL" id="CAD7398236.1"/>
    </source>
</evidence>
<organism evidence="2">
    <name type="scientific">Timema poppense</name>
    <name type="common">Walking stick</name>
    <dbReference type="NCBI Taxonomy" id="170557"/>
    <lineage>
        <taxon>Eukaryota</taxon>
        <taxon>Metazoa</taxon>
        <taxon>Ecdysozoa</taxon>
        <taxon>Arthropoda</taxon>
        <taxon>Hexapoda</taxon>
        <taxon>Insecta</taxon>
        <taxon>Pterygota</taxon>
        <taxon>Neoptera</taxon>
        <taxon>Polyneoptera</taxon>
        <taxon>Phasmatodea</taxon>
        <taxon>Timematodea</taxon>
        <taxon>Timematoidea</taxon>
        <taxon>Timematidae</taxon>
        <taxon>Timema</taxon>
    </lineage>
</organism>
<reference evidence="2" key="1">
    <citation type="submission" date="2020-11" db="EMBL/GenBank/DDBJ databases">
        <authorList>
            <person name="Tran Van P."/>
        </authorList>
    </citation>
    <scope>NUCLEOTIDE SEQUENCE</scope>
</reference>
<feature type="region of interest" description="Disordered" evidence="1">
    <location>
        <begin position="42"/>
        <end position="89"/>
    </location>
</feature>
<dbReference type="EMBL" id="OD000575">
    <property type="protein sequence ID" value="CAD7398236.1"/>
    <property type="molecule type" value="Genomic_DNA"/>
</dbReference>
<evidence type="ECO:0000256" key="1">
    <source>
        <dbReference type="SAM" id="MobiDB-lite"/>
    </source>
</evidence>
<name>A0A7R9CM44_TIMPO</name>
<protein>
    <submittedName>
        <fullName evidence="2">Uncharacterized protein</fullName>
    </submittedName>
</protein>